<dbReference type="SUPFAM" id="SSF53167">
    <property type="entry name" value="Purine and uridine phosphorylases"/>
    <property type="match status" value="1"/>
</dbReference>
<dbReference type="STRING" id="229533.A0A098DKN6"/>
<feature type="region of interest" description="Disordered" evidence="3">
    <location>
        <begin position="47"/>
        <end position="69"/>
    </location>
</feature>
<dbReference type="Pfam" id="PF12796">
    <property type="entry name" value="Ank_2"/>
    <property type="match status" value="1"/>
</dbReference>
<reference evidence="6 8" key="3">
    <citation type="journal article" date="2015" name="BMC Genomics">
        <title>The completed genome sequence of the pathogenic ascomycete fungus Fusarium graminearum.</title>
        <authorList>
            <person name="King R."/>
            <person name="Urban M."/>
            <person name="Hammond-Kosack M.C."/>
            <person name="Hassani-Pak K."/>
            <person name="Hammond-Kosack K.E."/>
        </authorList>
    </citation>
    <scope>NUCLEOTIDE SEQUENCE [LARGE SCALE GENOMIC DNA]</scope>
    <source>
        <strain evidence="8">ATCC MYA-4620 / CBS 123657 / FGSC 9075 / NRRL 31084 / PH-1</strain>
        <strain evidence="6">PH-1</strain>
    </source>
</reference>
<sequence>MVADEMSRFMIWAANIGAHLDWSISSSLDHRLRNTTRIFDVPEDTLQATAPDLDPHNDPMKEGIGHKDTPNVTTAKDIAMKLSEGTLLSVHAMIGQLKRMSNTIKRASIAEYDLQAARTRDTKYGADSDDDYEMLARKIVEHKFKVTTETPSDTFIKTQDALTNGVEFRMRRFKDWERHHKRQLDREKKRNPTRPTEIDKSPIVGDGFEATQPHSSKSSAVPLSVGRLSERASEVESTVLSQRSFDSKLFEIPESINQFTNVSRSVRSIMGKTYVAWPCPPKTPNYLSRNDNVKCPYCFDQLDNGELENKTAWRKHVKRDLEPYNCLHPQCQEYLRMFASEEQWSNHIKNFHSQQTWVCRLKPHLKAEVFQDEATIREHLQQRHKGMFPDSMTETLMKSMHRSSEISLFEECPLNCSDQPSMSEENHLTNHIANHLLSLAMEALPERSVASSQSTFPEDDSDQSGDISATRSQLSRRKDMNEMPCLEFEGGGTIEGINEPHVGRTSAIAIGIQKSIHTWLRHIGSPSPYANHWKILFLVFAFIARMRRKKPAQAFETTPQAPRGPNTSESSMKTTVDYEIYTVGWICAIQAELVAALEILDEEIMEPVPVSRHDGNSYTLGKIGNHHVVVAGLPRGQYGVASAAKAARDMVRTFPNVRVGFMVGIGGGVPTQGDIRLGDIVVGSSSYGSGGLLQYNHKKTIKDRGMDLIGDLNLPPVSVLGAISKLAAYHERKGHNLNQTVEDVLSKNPRLIERGFQRPHDNTDRLYKAKFTHPYHGAKCSDACPTSNLEKRVPRMEYEDNPKIHYGLIASSSHLMNDAVTRDELADQENVLCFETEAAGLPYHFPCVVIRGISDYSDSHRGREWQGYAALVAAAYAKQLLLQIPAWMIKEEKRVKIILNELDKKPVPMSKTNKATEGFDRNTKREDEMRILDWLNAIDYSSKQHELLQPQQRQPGTGQSFVGSERFQAWLKSDDSVLVCCGMPGAGKTITTAIAIEYLQSRFKDDPTVGVAYVYCSYQKSHQQNSQDVFTSFLKQLALHQSRLPTEIHKLYEKNDNGNKTPLFEDIITTLRDVMNSFSKTFIIVDALDEKDSWESFMSDMLELRGQTAANIFITSRPNLSLQEKMQDFFIYDIQADDEDMGLYIDQRVKQMMVLSDQNTELSDKVKQNFRNLIREKLNNATKGIFLLARIYLDNLQEETNLKGISIFLENLPTGLRAYEDAYEKTIRRIRNQGQKHRDLAQRALTWLTFAREPLSKGQFRHALSVDEGLSELKDEDLVSTNITLHVCMDLVKIEERSDTVSLLHYTTMEYLKANPNHLLSLGSSDDPKFIANPSDSEIERSMARGHYETTIATASVTYLLFEGFRTGQCGSEKEHRSRLREHPLYSYAARNWGYHARKGGPCSKTIEFLKSETHVSASSQCLPIFRSGIDSRGSWSSARLGRVTGLHLTAYFGLERETMSLLSRGMEPDVRDGWGRTPLSYASERGHVDVVTQLLDFGVDPESEGDWESHDLPRTALSHAAKNGHAGVVKLLLEKGRVRPDSNPSVVEGRPERTPLSFATEDGHQDVVKILIDAHEIALDPESHISSTPSLHATQSASAQPYERNTAAESSNITLYATGVQTPNSPANISRGYSGLPQRGNLERFACPFHKLDPVKHQSCEHYSLTNWYHTHQHLSRVHTLGIDFNHAAYCAICRIPYKGKNAEAEWQHHLRAGQCMHASMEETGKLLPVEFIKLARLGTGLSSEQRWYAAWDKLFPHLAKPSSPYFESRVDLLRRHAYKRIQRSLGYDDPAAVNKLVDELFSSPDIPQTVPQSQFLSPDTIVSPSPAAGPSNWFTSPSQISSAGPGSSAASYSAGDFPIPDMLLSPDFSMHPSPVTEATAVLGPNPFSANCPGVFFDPCAPPSDQDFHTDQGYMGP</sequence>
<keyword evidence="8" id="KW-1185">Reference proteome</keyword>
<dbReference type="SUPFAM" id="SSF52540">
    <property type="entry name" value="P-loop containing nucleoside triphosphate hydrolases"/>
    <property type="match status" value="1"/>
</dbReference>
<dbReference type="InterPro" id="IPR027417">
    <property type="entry name" value="P-loop_NTPase"/>
</dbReference>
<keyword evidence="1" id="KW-0677">Repeat</keyword>
<dbReference type="Pfam" id="PF22939">
    <property type="entry name" value="WHD_GPIID"/>
    <property type="match status" value="1"/>
</dbReference>
<accession>A0A098DKN6</accession>
<feature type="region of interest" description="Disordered" evidence="3">
    <location>
        <begin position="1540"/>
        <end position="1559"/>
    </location>
</feature>
<dbReference type="SMART" id="SM00248">
    <property type="entry name" value="ANK"/>
    <property type="match status" value="3"/>
</dbReference>
<evidence type="ECO:0000259" key="5">
    <source>
        <dbReference type="Pfam" id="PF24883"/>
    </source>
</evidence>
<protein>
    <submittedName>
        <fullName evidence="6">Chromosome 2, complete genome</fullName>
    </submittedName>
</protein>
<feature type="region of interest" description="Disordered" evidence="3">
    <location>
        <begin position="179"/>
        <end position="223"/>
    </location>
</feature>
<reference evidence="7 8" key="1">
    <citation type="journal article" date="2007" name="Science">
        <title>The Fusarium graminearum genome reveals a link between localized polymorphism and pathogen specialization.</title>
        <authorList>
            <person name="Cuomo C.A."/>
            <person name="Gueldener U."/>
            <person name="Xu J.-R."/>
            <person name="Trail F."/>
            <person name="Turgeon B.G."/>
            <person name="Di Pietro A."/>
            <person name="Walton J.D."/>
            <person name="Ma L.-J."/>
            <person name="Baker S.E."/>
            <person name="Rep M."/>
            <person name="Adam G."/>
            <person name="Antoniw J."/>
            <person name="Baldwin T."/>
            <person name="Calvo S.E."/>
            <person name="Chang Y.-L."/>
            <person name="DeCaprio D."/>
            <person name="Gale L.R."/>
            <person name="Gnerre S."/>
            <person name="Goswami R.S."/>
            <person name="Hammond-Kosack K."/>
            <person name="Harris L.J."/>
            <person name="Hilburn K."/>
            <person name="Kennell J.C."/>
            <person name="Kroken S."/>
            <person name="Magnuson J.K."/>
            <person name="Mannhaupt G."/>
            <person name="Mauceli E.W."/>
            <person name="Mewes H.-W."/>
            <person name="Mitterbauer R."/>
            <person name="Muehlbauer G."/>
            <person name="Muensterkoetter M."/>
            <person name="Nelson D."/>
            <person name="O'Donnell K."/>
            <person name="Ouellet T."/>
            <person name="Qi W."/>
            <person name="Quesneville H."/>
            <person name="Roncero M.I.G."/>
            <person name="Seong K.-Y."/>
            <person name="Tetko I.V."/>
            <person name="Urban M."/>
            <person name="Waalwijk C."/>
            <person name="Ward T.J."/>
            <person name="Yao J."/>
            <person name="Birren B.W."/>
            <person name="Kistler H.C."/>
        </authorList>
    </citation>
    <scope>NUCLEOTIDE SEQUENCE [LARGE SCALE GENOMIC DNA]</scope>
    <source>
        <strain evidence="8">ATCC MYA-4620 / CBS 123657 / FGSC 9075 / NRRL 31084 / PH-1</strain>
        <strain evidence="7">PH-1 / ATCC MYA-4620 / FGSC 9075 / NRRL 31084</strain>
    </source>
</reference>
<reference evidence="7" key="4">
    <citation type="submission" date="2017-01" db="UniProtKB">
        <authorList>
            <consortium name="EnsemblFungi"/>
        </authorList>
    </citation>
    <scope>IDENTIFICATION</scope>
    <source>
        <strain evidence="7">PH-1 / ATCC MYA-4620 / FGSC 9075 / NRRL 31084</strain>
    </source>
</reference>
<keyword evidence="2" id="KW-0040">ANK repeat</keyword>
<dbReference type="eggNOG" id="KOG4177">
    <property type="taxonomic scope" value="Eukaryota"/>
</dbReference>
<dbReference type="InterPro" id="IPR054471">
    <property type="entry name" value="GPIID_WHD"/>
</dbReference>
<feature type="region of interest" description="Disordered" evidence="3">
    <location>
        <begin position="448"/>
        <end position="481"/>
    </location>
</feature>
<dbReference type="InterPro" id="IPR035994">
    <property type="entry name" value="Nucleoside_phosphorylase_sf"/>
</dbReference>
<feature type="compositionally biased region" description="Polar residues" evidence="3">
    <location>
        <begin position="464"/>
        <end position="473"/>
    </location>
</feature>
<dbReference type="PROSITE" id="PS50297">
    <property type="entry name" value="ANK_REP_REGION"/>
    <property type="match status" value="1"/>
</dbReference>
<dbReference type="Proteomes" id="UP000070720">
    <property type="component" value="Chromosome 2"/>
</dbReference>
<evidence type="ECO:0000313" key="8">
    <source>
        <dbReference type="Proteomes" id="UP000070720"/>
    </source>
</evidence>
<evidence type="ECO:0000256" key="3">
    <source>
        <dbReference type="SAM" id="MobiDB-lite"/>
    </source>
</evidence>
<dbReference type="PANTHER" id="PTHR46082:SF11">
    <property type="entry name" value="AAA+ ATPASE DOMAIN-CONTAINING PROTEIN-RELATED"/>
    <property type="match status" value="1"/>
</dbReference>
<dbReference type="Gene3D" id="3.40.50.300">
    <property type="entry name" value="P-loop containing nucleotide triphosphate hydrolases"/>
    <property type="match status" value="1"/>
</dbReference>
<dbReference type="InterPro" id="IPR002110">
    <property type="entry name" value="Ankyrin_rpt"/>
</dbReference>
<dbReference type="PROSITE" id="PS50088">
    <property type="entry name" value="ANK_REPEAT"/>
    <property type="match status" value="1"/>
</dbReference>
<dbReference type="InParanoid" id="A0A098DKN6"/>
<gene>
    <name evidence="6" type="ORF">FGRAMPH1_01T15465</name>
</gene>
<dbReference type="Gene3D" id="3.40.50.1580">
    <property type="entry name" value="Nucleoside phosphorylase domain"/>
    <property type="match status" value="1"/>
</dbReference>
<dbReference type="Gene3D" id="1.25.40.20">
    <property type="entry name" value="Ankyrin repeat-containing domain"/>
    <property type="match status" value="1"/>
</dbReference>
<dbReference type="InterPro" id="IPR053137">
    <property type="entry name" value="NLR-like"/>
</dbReference>
<dbReference type="GO" id="GO:0009116">
    <property type="term" value="P:nucleoside metabolic process"/>
    <property type="evidence" value="ECO:0007669"/>
    <property type="project" value="InterPro"/>
</dbReference>
<evidence type="ECO:0000313" key="7">
    <source>
        <dbReference type="EnsemblFungi" id="CEF79534"/>
    </source>
</evidence>
<reference evidence="7 8" key="2">
    <citation type="journal article" date="2010" name="Nature">
        <title>Comparative genomics reveals mobile pathogenicity chromosomes in Fusarium.</title>
        <authorList>
            <person name="Ma L.J."/>
            <person name="van der Does H.C."/>
            <person name="Borkovich K.A."/>
            <person name="Coleman J.J."/>
            <person name="Daboussi M.J."/>
            <person name="Di Pietro A."/>
            <person name="Dufresne M."/>
            <person name="Freitag M."/>
            <person name="Grabherr M."/>
            <person name="Henrissat B."/>
            <person name="Houterman P.M."/>
            <person name="Kang S."/>
            <person name="Shim W.B."/>
            <person name="Woloshuk C."/>
            <person name="Xie X."/>
            <person name="Xu J.R."/>
            <person name="Antoniw J."/>
            <person name="Baker S.E."/>
            <person name="Bluhm B.H."/>
            <person name="Breakspear A."/>
            <person name="Brown D.W."/>
            <person name="Butchko R.A."/>
            <person name="Chapman S."/>
            <person name="Coulson R."/>
            <person name="Coutinho P.M."/>
            <person name="Danchin E.G."/>
            <person name="Diener A."/>
            <person name="Gale L.R."/>
            <person name="Gardiner D.M."/>
            <person name="Goff S."/>
            <person name="Hammond-Kosack K.E."/>
            <person name="Hilburn K."/>
            <person name="Hua-Van A."/>
            <person name="Jonkers W."/>
            <person name="Kazan K."/>
            <person name="Kodira C.D."/>
            <person name="Koehrsen M."/>
            <person name="Kumar L."/>
            <person name="Lee Y.H."/>
            <person name="Li L."/>
            <person name="Manners J.M."/>
            <person name="Miranda-Saavedra D."/>
            <person name="Mukherjee M."/>
            <person name="Park G."/>
            <person name="Park J."/>
            <person name="Park S.Y."/>
            <person name="Proctor R.H."/>
            <person name="Regev A."/>
            <person name="Ruiz-Roldan M.C."/>
            <person name="Sain D."/>
            <person name="Sakthikumar S."/>
            <person name="Sykes S."/>
            <person name="Schwartz D.C."/>
            <person name="Turgeon B.G."/>
            <person name="Wapinski I."/>
            <person name="Yoder O."/>
            <person name="Young S."/>
            <person name="Zeng Q."/>
            <person name="Zhou S."/>
            <person name="Galagan J."/>
            <person name="Cuomo C.A."/>
            <person name="Kistler H.C."/>
            <person name="Rep M."/>
        </authorList>
    </citation>
    <scope>GENOME REANNOTATION</scope>
    <source>
        <strain evidence="8">ATCC MYA-4620 / CBS 123657 / FGSC 9075 / NRRL 31084 / PH-1</strain>
        <strain evidence="7">PH-1 / ATCC MYA-4620 / FGSC 9075 / NRRL 31084</strain>
    </source>
</reference>
<evidence type="ECO:0000259" key="4">
    <source>
        <dbReference type="Pfam" id="PF22939"/>
    </source>
</evidence>
<evidence type="ECO:0000256" key="1">
    <source>
        <dbReference type="ARBA" id="ARBA00022737"/>
    </source>
</evidence>
<dbReference type="SUPFAM" id="SSF48403">
    <property type="entry name" value="Ankyrin repeat"/>
    <property type="match status" value="1"/>
</dbReference>
<feature type="domain" description="GPI inositol-deacylase winged helix" evidence="4">
    <location>
        <begin position="1233"/>
        <end position="1314"/>
    </location>
</feature>
<accession>A0A0E0S7Q9</accession>
<evidence type="ECO:0000313" key="6">
    <source>
        <dbReference type="EMBL" id="CEF79534.1"/>
    </source>
</evidence>
<dbReference type="GO" id="GO:0003824">
    <property type="term" value="F:catalytic activity"/>
    <property type="evidence" value="ECO:0007669"/>
    <property type="project" value="InterPro"/>
</dbReference>
<dbReference type="InterPro" id="IPR056884">
    <property type="entry name" value="NPHP3-like_N"/>
</dbReference>
<dbReference type="Pfam" id="PF24883">
    <property type="entry name" value="NPHP3_N"/>
    <property type="match status" value="1"/>
</dbReference>
<feature type="compositionally biased region" description="Basic and acidic residues" evidence="3">
    <location>
        <begin position="179"/>
        <end position="200"/>
    </location>
</feature>
<evidence type="ECO:0000256" key="2">
    <source>
        <dbReference type="PROSITE-ProRule" id="PRU00023"/>
    </source>
</evidence>
<proteinExistence type="predicted"/>
<feature type="repeat" description="ANK" evidence="2">
    <location>
        <begin position="1475"/>
        <end position="1507"/>
    </location>
</feature>
<dbReference type="EMBL" id="HG970333">
    <property type="protein sequence ID" value="CEF79534.1"/>
    <property type="molecule type" value="Genomic_DNA"/>
</dbReference>
<feature type="compositionally biased region" description="Basic and acidic residues" evidence="3">
    <location>
        <begin position="53"/>
        <end position="69"/>
    </location>
</feature>
<feature type="compositionally biased region" description="Polar residues" evidence="3">
    <location>
        <begin position="212"/>
        <end position="221"/>
    </location>
</feature>
<name>A0A098DKN6_GIBZE</name>
<dbReference type="VEuPathDB" id="FungiDB:FGRAMPH1_01G15465"/>
<dbReference type="EnsemblFungi" id="CEF79534">
    <property type="protein sequence ID" value="CEF79534"/>
    <property type="gene ID" value="FGRRES_17616_M"/>
</dbReference>
<dbReference type="PANTHER" id="PTHR46082">
    <property type="entry name" value="ATP/GTP-BINDING PROTEIN-RELATED"/>
    <property type="match status" value="1"/>
</dbReference>
<feature type="compositionally biased region" description="Polar residues" evidence="3">
    <location>
        <begin position="1585"/>
        <end position="1600"/>
    </location>
</feature>
<organism evidence="6 8">
    <name type="scientific">Gibberella zeae (strain ATCC MYA-4620 / CBS 123657 / FGSC 9075 / NRRL 31084 / PH-1)</name>
    <name type="common">Wheat head blight fungus</name>
    <name type="synonym">Fusarium graminearum</name>
    <dbReference type="NCBI Taxonomy" id="229533"/>
    <lineage>
        <taxon>Eukaryota</taxon>
        <taxon>Fungi</taxon>
        <taxon>Dikarya</taxon>
        <taxon>Ascomycota</taxon>
        <taxon>Pezizomycotina</taxon>
        <taxon>Sordariomycetes</taxon>
        <taxon>Hypocreomycetidae</taxon>
        <taxon>Hypocreales</taxon>
        <taxon>Nectriaceae</taxon>
        <taxon>Fusarium</taxon>
    </lineage>
</organism>
<feature type="region of interest" description="Disordered" evidence="3">
    <location>
        <begin position="1585"/>
        <end position="1607"/>
    </location>
</feature>
<dbReference type="InterPro" id="IPR036770">
    <property type="entry name" value="Ankyrin_rpt-contain_sf"/>
</dbReference>
<feature type="domain" description="Nephrocystin 3-like N-terminal" evidence="5">
    <location>
        <begin position="956"/>
        <end position="1117"/>
    </location>
</feature>